<feature type="domain" description="Tail specific protease" evidence="1">
    <location>
        <begin position="111"/>
        <end position="333"/>
    </location>
</feature>
<dbReference type="PANTHER" id="PTHR11261">
    <property type="entry name" value="INTERPHOTORECEPTOR RETINOID-BINDING PROTEIN"/>
    <property type="match status" value="1"/>
</dbReference>
<dbReference type="Proteomes" id="UP000184474">
    <property type="component" value="Unassembled WGS sequence"/>
</dbReference>
<dbReference type="GO" id="GO:0006508">
    <property type="term" value="P:proteolysis"/>
    <property type="evidence" value="ECO:0007669"/>
    <property type="project" value="UniProtKB-KW"/>
</dbReference>
<dbReference type="InterPro" id="IPR028204">
    <property type="entry name" value="Tricorn_C1"/>
</dbReference>
<dbReference type="Gene3D" id="3.30.750.44">
    <property type="match status" value="1"/>
</dbReference>
<evidence type="ECO:0000313" key="3">
    <source>
        <dbReference type="Proteomes" id="UP000184474"/>
    </source>
</evidence>
<dbReference type="InterPro" id="IPR005151">
    <property type="entry name" value="Tail-specific_protease"/>
</dbReference>
<organism evidence="2 3">
    <name type="scientific">Reichenbachiella agariperforans</name>
    <dbReference type="NCBI Taxonomy" id="156994"/>
    <lineage>
        <taxon>Bacteria</taxon>
        <taxon>Pseudomonadati</taxon>
        <taxon>Bacteroidota</taxon>
        <taxon>Cytophagia</taxon>
        <taxon>Cytophagales</taxon>
        <taxon>Reichenbachiellaceae</taxon>
        <taxon>Reichenbachiella</taxon>
    </lineage>
</organism>
<gene>
    <name evidence="2" type="ORF">SAMN04488028_101410</name>
</gene>
<keyword evidence="3" id="KW-1185">Reference proteome</keyword>
<dbReference type="AlphaFoldDB" id="A0A1M6K1I9"/>
<accession>A0A1M6K1I9</accession>
<dbReference type="Gene3D" id="3.90.226.10">
    <property type="entry name" value="2-enoyl-CoA Hydratase, Chain A, domain 1"/>
    <property type="match status" value="1"/>
</dbReference>
<sequence length="354" mass="40105">MKHTLLVFIGTLALSACEQIFFEDVLSEEDPYVQFDYLWNEVDKRYSFFEVKNIDWDDSYDRHHAMIYDEISDDSLFQVMGSMMSELKDDHTNLFSSTNVSFFGVRYHKVDNYESRIVIDHYIGSDYHSSGPFQHDFINADKVPAGKSIGYIRFGSFTGTVSAVNLNYIMNRYKSTDGLILDLRENGGGAVRDVFKILARFIDEETVVYKSRIRNGKDHDDFSAFEEAVAEPYTGPKYTNKPVVFLVDRGTYSAGSFTSLSTKAIPNVTLMGDSTGGGLGMPNGGQLPNGWNYRFSVTQAVTVDQADRFDAGLEDEINQENFESGVPPDVYVLLDWTDLTRDEILDRAIFEITN</sequence>
<evidence type="ECO:0000259" key="1">
    <source>
        <dbReference type="SMART" id="SM00245"/>
    </source>
</evidence>
<reference evidence="3" key="1">
    <citation type="submission" date="2016-11" db="EMBL/GenBank/DDBJ databases">
        <authorList>
            <person name="Varghese N."/>
            <person name="Submissions S."/>
        </authorList>
    </citation>
    <scope>NUCLEOTIDE SEQUENCE [LARGE SCALE GENOMIC DNA]</scope>
    <source>
        <strain evidence="3">DSM 26134</strain>
    </source>
</reference>
<dbReference type="InterPro" id="IPR029045">
    <property type="entry name" value="ClpP/crotonase-like_dom_sf"/>
</dbReference>
<dbReference type="SUPFAM" id="SSF52096">
    <property type="entry name" value="ClpP/crotonase"/>
    <property type="match status" value="1"/>
</dbReference>
<dbReference type="GO" id="GO:0008236">
    <property type="term" value="F:serine-type peptidase activity"/>
    <property type="evidence" value="ECO:0007669"/>
    <property type="project" value="InterPro"/>
</dbReference>
<dbReference type="EMBL" id="FRAA01000001">
    <property type="protein sequence ID" value="SHJ52819.1"/>
    <property type="molecule type" value="Genomic_DNA"/>
</dbReference>
<dbReference type="Pfam" id="PF14684">
    <property type="entry name" value="Tricorn_C1"/>
    <property type="match status" value="1"/>
</dbReference>
<dbReference type="PROSITE" id="PS51257">
    <property type="entry name" value="PROKAR_LIPOPROTEIN"/>
    <property type="match status" value="1"/>
</dbReference>
<protein>
    <submittedName>
        <fullName evidence="2">Tricorn protease C1 domain-containing protein</fullName>
    </submittedName>
</protein>
<dbReference type="SMART" id="SM00245">
    <property type="entry name" value="TSPc"/>
    <property type="match status" value="1"/>
</dbReference>
<dbReference type="PANTHER" id="PTHR11261:SF3">
    <property type="entry name" value="RETINOL-BINDING PROTEIN 3"/>
    <property type="match status" value="1"/>
</dbReference>
<proteinExistence type="predicted"/>
<keyword evidence="2" id="KW-0378">Hydrolase</keyword>
<dbReference type="RefSeq" id="WP_073118970.1">
    <property type="nucleotide sequence ID" value="NZ_FRAA01000001.1"/>
</dbReference>
<dbReference type="Pfam" id="PF03572">
    <property type="entry name" value="Peptidase_S41"/>
    <property type="match status" value="1"/>
</dbReference>
<keyword evidence="2" id="KW-0645">Protease</keyword>
<dbReference type="STRING" id="156994.SAMN04488028_101410"/>
<dbReference type="CDD" id="cd07563">
    <property type="entry name" value="Peptidase_S41_IRBP"/>
    <property type="match status" value="1"/>
</dbReference>
<evidence type="ECO:0000313" key="2">
    <source>
        <dbReference type="EMBL" id="SHJ52819.1"/>
    </source>
</evidence>
<name>A0A1M6K1I9_REIAG</name>